<feature type="domain" description="Protein kinase" evidence="2">
    <location>
        <begin position="20"/>
        <end position="272"/>
    </location>
</feature>
<keyword evidence="1" id="KW-0472">Membrane</keyword>
<dbReference type="InterPro" id="IPR000719">
    <property type="entry name" value="Prot_kinase_dom"/>
</dbReference>
<keyword evidence="3" id="KW-0723">Serine/threonine-protein kinase</keyword>
<dbReference type="Gene3D" id="1.10.510.10">
    <property type="entry name" value="Transferase(Phosphotransferase) domain 1"/>
    <property type="match status" value="1"/>
</dbReference>
<organism evidence="3 4">
    <name type="scientific">Candidatus Obscuribacter phosphatis</name>
    <dbReference type="NCBI Taxonomy" id="1906157"/>
    <lineage>
        <taxon>Bacteria</taxon>
        <taxon>Bacillati</taxon>
        <taxon>Candidatus Melainabacteria</taxon>
        <taxon>Candidatus Obscuribacterales</taxon>
        <taxon>Candidatus Obscuribacteraceae</taxon>
        <taxon>Candidatus Obscuribacter</taxon>
    </lineage>
</organism>
<dbReference type="GO" id="GO:0004674">
    <property type="term" value="F:protein serine/threonine kinase activity"/>
    <property type="evidence" value="ECO:0007669"/>
    <property type="project" value="UniProtKB-KW"/>
</dbReference>
<gene>
    <name evidence="3" type="ORF">J0M35_00150</name>
</gene>
<proteinExistence type="predicted"/>
<reference evidence="3" key="1">
    <citation type="submission" date="2021-02" db="EMBL/GenBank/DDBJ databases">
        <title>Genome-Resolved Metagenomics of a Microbial Community Performing Photosynthetic Biological Nutrient Removal.</title>
        <authorList>
            <person name="Mcdaniel E.A."/>
        </authorList>
    </citation>
    <scope>NUCLEOTIDE SEQUENCE</scope>
    <source>
        <strain evidence="3">UWPOB_OBS1</strain>
    </source>
</reference>
<dbReference type="InterPro" id="IPR045269">
    <property type="entry name" value="Atg1-like"/>
</dbReference>
<keyword evidence="1" id="KW-0812">Transmembrane</keyword>
<dbReference type="PROSITE" id="PS50011">
    <property type="entry name" value="PROTEIN_KINASE_DOM"/>
    <property type="match status" value="1"/>
</dbReference>
<dbReference type="InterPro" id="IPR011009">
    <property type="entry name" value="Kinase-like_dom_sf"/>
</dbReference>
<accession>A0A8J7TKD2</accession>
<keyword evidence="1" id="KW-1133">Transmembrane helix</keyword>
<keyword evidence="3" id="KW-0418">Kinase</keyword>
<dbReference type="GO" id="GO:0005737">
    <property type="term" value="C:cytoplasm"/>
    <property type="evidence" value="ECO:0007669"/>
    <property type="project" value="TreeGrafter"/>
</dbReference>
<evidence type="ECO:0000313" key="3">
    <source>
        <dbReference type="EMBL" id="MBN8658746.1"/>
    </source>
</evidence>
<comment type="caution">
    <text evidence="3">The sequence shown here is derived from an EMBL/GenBank/DDBJ whole genome shotgun (WGS) entry which is preliminary data.</text>
</comment>
<dbReference type="EMBL" id="JAFLCK010000001">
    <property type="protein sequence ID" value="MBN8658746.1"/>
    <property type="molecule type" value="Genomic_DNA"/>
</dbReference>
<dbReference type="SUPFAM" id="SSF56112">
    <property type="entry name" value="Protein kinase-like (PK-like)"/>
    <property type="match status" value="1"/>
</dbReference>
<feature type="transmembrane region" description="Helical" evidence="1">
    <location>
        <begin position="298"/>
        <end position="317"/>
    </location>
</feature>
<evidence type="ECO:0000313" key="4">
    <source>
        <dbReference type="Proteomes" id="UP000664277"/>
    </source>
</evidence>
<dbReference type="Pfam" id="PF00069">
    <property type="entry name" value="Pkinase"/>
    <property type="match status" value="1"/>
</dbReference>
<dbReference type="AlphaFoldDB" id="A0A8J7TKD2"/>
<protein>
    <submittedName>
        <fullName evidence="3">Serine/threonine protein kinase</fullName>
    </submittedName>
</protein>
<evidence type="ECO:0000259" key="2">
    <source>
        <dbReference type="PROSITE" id="PS50011"/>
    </source>
</evidence>
<name>A0A8J7TKD2_9BACT</name>
<dbReference type="PANTHER" id="PTHR24348">
    <property type="entry name" value="SERINE/THREONINE-PROTEIN KINASE UNC-51-RELATED"/>
    <property type="match status" value="1"/>
</dbReference>
<dbReference type="GO" id="GO:0005524">
    <property type="term" value="F:ATP binding"/>
    <property type="evidence" value="ECO:0007669"/>
    <property type="project" value="InterPro"/>
</dbReference>
<dbReference type="Proteomes" id="UP000664277">
    <property type="component" value="Unassembled WGS sequence"/>
</dbReference>
<evidence type="ECO:0000256" key="1">
    <source>
        <dbReference type="SAM" id="Phobius"/>
    </source>
</evidence>
<dbReference type="CDD" id="cd14014">
    <property type="entry name" value="STKc_PknB_like"/>
    <property type="match status" value="1"/>
</dbReference>
<dbReference type="PANTHER" id="PTHR24348:SF68">
    <property type="entry name" value="SERINE_THREONINE-PROTEIN KINASE ATG1C"/>
    <property type="match status" value="1"/>
</dbReference>
<sequence length="318" mass="35154">MKKASSRLRINEGQTFAGRYRILERIGRGGLSVVYKAECLEDQKLVAVKLYLPKLNLDFEKAQNLASSNADLDKRIVPLIEFGFDEPAKLHYAVMPYIQGQTLTDLILLKGRLDEGEAVLFLTEIASVIKAAHDCGITHGDINPGNIIICETREAESPVLKLIDFAVHSTENTELIGSPSFMSPEQCQGKVGGKASDIYALGSLLYYLVTGNPPFQEATAEAIILSKLAGKNPPFEAMPFTSHVKSIFRRTLKRKKEERYESVDELLQDLALAKGSINIENAQLAKGHEKRLPPQLKIAMLLALACIAYAMVNLIGWR</sequence>
<keyword evidence="3" id="KW-0808">Transferase</keyword>